<evidence type="ECO:0000313" key="2">
    <source>
        <dbReference type="Proteomes" id="UP000813462"/>
    </source>
</evidence>
<name>A0A978V7W6_ZIZJJ</name>
<dbReference type="EMBL" id="JAEACU010000006">
    <property type="protein sequence ID" value="KAH7524001.1"/>
    <property type="molecule type" value="Genomic_DNA"/>
</dbReference>
<proteinExistence type="predicted"/>
<accession>A0A978V7W6</accession>
<dbReference type="PANTHER" id="PTHR23019">
    <property type="entry name" value="NUCLEAR PORE MEMBRANE GLYCOPROTEIN GP210-RELATED"/>
    <property type="match status" value="1"/>
</dbReference>
<comment type="caution">
    <text evidence="1">The sequence shown here is derived from an EMBL/GenBank/DDBJ whole genome shotgun (WGS) entry which is preliminary data.</text>
</comment>
<dbReference type="AlphaFoldDB" id="A0A978V7W6"/>
<dbReference type="PANTHER" id="PTHR23019:SF0">
    <property type="entry name" value="NUCLEAR PORE MEMBRANE GLYCOPROTEIN 210"/>
    <property type="match status" value="1"/>
</dbReference>
<sequence>MLHYFPVETVVGSHLQAAITMKASNGAYFHRCDAFSSFVKCKVGSESFEVVNAMGKMPVLDMLGNAEFYGPSCSWRYVYASRSDRAMLHATFSKEYDNFYSSFHGPIFLEASSHIAAYPPLIVHQADVMLLGGPQRWDKGVEFIEKVDILEDEHAHIKSGFHKIVFKRGNLVADDHLVPVLAEVSLSLTCDVPSSIALIADETVNEHEAMHTAIHADRTSGQIRVTRSTVVNGRTIQIAAVGISNSGEAFENSSSLYLRWVDVVDERISIFDPGPGMDGSDENSIIKW</sequence>
<dbReference type="Proteomes" id="UP000813462">
    <property type="component" value="Unassembled WGS sequence"/>
</dbReference>
<protein>
    <submittedName>
        <fullName evidence="1">Uncharacterized protein</fullName>
    </submittedName>
</protein>
<organism evidence="1 2">
    <name type="scientific">Ziziphus jujuba var. spinosa</name>
    <dbReference type="NCBI Taxonomy" id="714518"/>
    <lineage>
        <taxon>Eukaryota</taxon>
        <taxon>Viridiplantae</taxon>
        <taxon>Streptophyta</taxon>
        <taxon>Embryophyta</taxon>
        <taxon>Tracheophyta</taxon>
        <taxon>Spermatophyta</taxon>
        <taxon>Magnoliopsida</taxon>
        <taxon>eudicotyledons</taxon>
        <taxon>Gunneridae</taxon>
        <taxon>Pentapetalae</taxon>
        <taxon>rosids</taxon>
        <taxon>fabids</taxon>
        <taxon>Rosales</taxon>
        <taxon>Rhamnaceae</taxon>
        <taxon>Paliureae</taxon>
        <taxon>Ziziphus</taxon>
    </lineage>
</organism>
<dbReference type="InterPro" id="IPR045197">
    <property type="entry name" value="NUP210-like"/>
</dbReference>
<reference evidence="1" key="1">
    <citation type="journal article" date="2021" name="Front. Plant Sci.">
        <title>Chromosome-Scale Genome Assembly for Chinese Sour Jujube and Insights Into Its Genome Evolution and Domestication Signature.</title>
        <authorList>
            <person name="Shen L.-Y."/>
            <person name="Luo H."/>
            <person name="Wang X.-L."/>
            <person name="Wang X.-M."/>
            <person name="Qiu X.-J."/>
            <person name="Liu H."/>
            <person name="Zhou S.-S."/>
            <person name="Jia K.-H."/>
            <person name="Nie S."/>
            <person name="Bao Y.-T."/>
            <person name="Zhang R.-G."/>
            <person name="Yun Q.-Z."/>
            <person name="Chai Y.-H."/>
            <person name="Lu J.-Y."/>
            <person name="Li Y."/>
            <person name="Zhao S.-W."/>
            <person name="Mao J.-F."/>
            <person name="Jia S.-G."/>
            <person name="Mao Y.-M."/>
        </authorList>
    </citation>
    <scope>NUCLEOTIDE SEQUENCE</scope>
    <source>
        <strain evidence="1">AT0</strain>
        <tissue evidence="1">Leaf</tissue>
    </source>
</reference>
<gene>
    <name evidence="1" type="ORF">FEM48_Zijuj06G0071900</name>
</gene>
<evidence type="ECO:0000313" key="1">
    <source>
        <dbReference type="EMBL" id="KAH7524001.1"/>
    </source>
</evidence>